<name>N6UD39_9HYPH</name>
<dbReference type="Proteomes" id="UP000012429">
    <property type="component" value="Unassembled WGS sequence"/>
</dbReference>
<dbReference type="Gene3D" id="3.40.50.300">
    <property type="entry name" value="P-loop containing nucleotide triphosphate hydrolases"/>
    <property type="match status" value="1"/>
</dbReference>
<dbReference type="InterPro" id="IPR017871">
    <property type="entry name" value="ABC_transporter-like_CS"/>
</dbReference>
<keyword evidence="2 7" id="KW-1003">Cell membrane</keyword>
<dbReference type="GO" id="GO:0015847">
    <property type="term" value="P:putrescine transport"/>
    <property type="evidence" value="ECO:0007669"/>
    <property type="project" value="UniProtKB-ARBA"/>
</dbReference>
<dbReference type="STRING" id="363754.RHSP_38520"/>
<comment type="similarity">
    <text evidence="7">Belongs to the ABC transporter superfamily. Spermidine/putrescine importer (TC 3.A.1.11.1) family.</text>
</comment>
<dbReference type="Gene3D" id="2.40.50.100">
    <property type="match status" value="1"/>
</dbReference>
<evidence type="ECO:0000313" key="10">
    <source>
        <dbReference type="Proteomes" id="UP000012429"/>
    </source>
</evidence>
<dbReference type="RefSeq" id="WP_004115033.1">
    <property type="nucleotide sequence ID" value="NZ_AQHN01000054.1"/>
</dbReference>
<sequence length="374" mass="40286">MKTADQPQGTDVASASTNDIEFRSVTKAYGAVTAVTDINLNVPKGAFLALLGPSGCGKTTCLRMIGGFEQPSEGTVLIDGREMNGVPAYRRPVNMVFQHYALFPHFNVAQNVAYGLKQMRPKVGTAEIDRRVAEALEMVRLSGFAKRRIHEMSGGQQQRVALARAIVNRPSVLLLDEPLAALDKKLRSAMQIELQTLQRDLGITFVLVTHDQEEALSMADVVCVMSAGRIRQLGTPQEVYDRPADLFVADFVGKTNRIEAVMEADGETLRLADGSALSAGKRLAPGAAIAALRPEAIHLSRDMAASGMSFKGTVTHRIFLGSSAEYAVTVPGLGDFLITSDRRSMSESDLVGPGEQIFLGFDPKALHVFPASNA</sequence>
<dbReference type="InterPro" id="IPR003593">
    <property type="entry name" value="AAA+_ATPase"/>
</dbReference>
<keyword evidence="3 7" id="KW-0547">Nucleotide-binding</keyword>
<evidence type="ECO:0000256" key="4">
    <source>
        <dbReference type="ARBA" id="ARBA00022840"/>
    </source>
</evidence>
<dbReference type="FunFam" id="3.40.50.300:FF:000133">
    <property type="entry name" value="Spermidine/putrescine import ATP-binding protein PotA"/>
    <property type="match status" value="1"/>
</dbReference>
<evidence type="ECO:0000256" key="2">
    <source>
        <dbReference type="ARBA" id="ARBA00022475"/>
    </source>
</evidence>
<dbReference type="InterPro" id="IPR013611">
    <property type="entry name" value="Transp-assoc_OB_typ2"/>
</dbReference>
<evidence type="ECO:0000256" key="3">
    <source>
        <dbReference type="ARBA" id="ARBA00022741"/>
    </source>
</evidence>
<reference evidence="9 10" key="1">
    <citation type="journal article" date="2012" name="BMC Genomics">
        <title>Genomic basis of broad host range and environmental adaptability of Rhizobium tropici CIAT 899 and Rhizobium sp. PRF 81 which are used in inoculants for common bean (Phaseolus vulgaris L.).</title>
        <authorList>
            <person name="Ormeno-Orrillo E."/>
            <person name="Menna P."/>
            <person name="Almeida L.G."/>
            <person name="Ollero F.J."/>
            <person name="Nicolas M.F."/>
            <person name="Pains Rodrigues E."/>
            <person name="Shigueyoshi Nakatani A."/>
            <person name="Silva Batista J.S."/>
            <person name="Oliveira Chueire L.M."/>
            <person name="Souza R.C."/>
            <person name="Ribeiro Vasconcelos A.T."/>
            <person name="Megias M."/>
            <person name="Hungria M."/>
            <person name="Martinez-Romero E."/>
        </authorList>
    </citation>
    <scope>NUCLEOTIDE SEQUENCE [LARGE SCALE GENOMIC DNA]</scope>
    <source>
        <strain evidence="9 10">PRF 81</strain>
    </source>
</reference>
<proteinExistence type="inferred from homology"/>
<evidence type="ECO:0000256" key="1">
    <source>
        <dbReference type="ARBA" id="ARBA00022448"/>
    </source>
</evidence>
<keyword evidence="5 7" id="KW-1278">Translocase</keyword>
<organism evidence="9 10">
    <name type="scientific">Rhizobium freirei PRF 81</name>
    <dbReference type="NCBI Taxonomy" id="363754"/>
    <lineage>
        <taxon>Bacteria</taxon>
        <taxon>Pseudomonadati</taxon>
        <taxon>Pseudomonadota</taxon>
        <taxon>Alphaproteobacteria</taxon>
        <taxon>Hyphomicrobiales</taxon>
        <taxon>Rhizobiaceae</taxon>
        <taxon>Rhizobium/Agrobacterium group</taxon>
        <taxon>Rhizobium</taxon>
    </lineage>
</organism>
<keyword evidence="10" id="KW-1185">Reference proteome</keyword>
<comment type="catalytic activity">
    <reaction evidence="7">
        <text>ATP + H2O + polyamine-[polyamine-binding protein]Side 1 = ADP + phosphate + polyamineSide 2 + [polyamine-binding protein]Side 1.</text>
        <dbReference type="EC" id="7.6.2.11"/>
    </reaction>
</comment>
<dbReference type="Pfam" id="PF00005">
    <property type="entry name" value="ABC_tran"/>
    <property type="match status" value="1"/>
</dbReference>
<keyword evidence="4 7" id="KW-0067">ATP-binding</keyword>
<dbReference type="GO" id="GO:0043190">
    <property type="term" value="C:ATP-binding cassette (ABC) transporter complex"/>
    <property type="evidence" value="ECO:0007669"/>
    <property type="project" value="InterPro"/>
</dbReference>
<accession>N6UD39</accession>
<dbReference type="EC" id="7.6.2.11" evidence="7"/>
<dbReference type="PANTHER" id="PTHR42781:SF4">
    <property type="entry name" value="SPERMIDINE_PUTRESCINE IMPORT ATP-BINDING PROTEIN POTA"/>
    <property type="match status" value="1"/>
</dbReference>
<comment type="subunit">
    <text evidence="7">The complex is composed of two ATP-binding proteins (PotA), two transmembrane proteins (PotB and PotC) and a solute-binding protein (PotD).</text>
</comment>
<dbReference type="InterPro" id="IPR027417">
    <property type="entry name" value="P-loop_NTPase"/>
</dbReference>
<dbReference type="AlphaFoldDB" id="N6UD39"/>
<keyword evidence="6 7" id="KW-0472">Membrane</keyword>
<evidence type="ECO:0000259" key="8">
    <source>
        <dbReference type="PROSITE" id="PS50893"/>
    </source>
</evidence>
<evidence type="ECO:0000256" key="7">
    <source>
        <dbReference type="RuleBase" id="RU364083"/>
    </source>
</evidence>
<dbReference type="InterPro" id="IPR003439">
    <property type="entry name" value="ABC_transporter-like_ATP-bd"/>
</dbReference>
<dbReference type="GO" id="GO:0016887">
    <property type="term" value="F:ATP hydrolysis activity"/>
    <property type="evidence" value="ECO:0007669"/>
    <property type="project" value="InterPro"/>
</dbReference>
<dbReference type="PANTHER" id="PTHR42781">
    <property type="entry name" value="SPERMIDINE/PUTRESCINE IMPORT ATP-BINDING PROTEIN POTA"/>
    <property type="match status" value="1"/>
</dbReference>
<keyword evidence="1 7" id="KW-0813">Transport</keyword>
<dbReference type="GO" id="GO:0015417">
    <property type="term" value="F:ABC-type polyamine transporter activity"/>
    <property type="evidence" value="ECO:0007669"/>
    <property type="project" value="UniProtKB-EC"/>
</dbReference>
<dbReference type="SUPFAM" id="SSF52540">
    <property type="entry name" value="P-loop containing nucleoside triphosphate hydrolases"/>
    <property type="match status" value="1"/>
</dbReference>
<dbReference type="SUPFAM" id="SSF50331">
    <property type="entry name" value="MOP-like"/>
    <property type="match status" value="1"/>
</dbReference>
<dbReference type="PROSITE" id="PS00211">
    <property type="entry name" value="ABC_TRANSPORTER_1"/>
    <property type="match status" value="1"/>
</dbReference>
<dbReference type="GO" id="GO:0005524">
    <property type="term" value="F:ATP binding"/>
    <property type="evidence" value="ECO:0007669"/>
    <property type="project" value="UniProtKB-KW"/>
</dbReference>
<comment type="function">
    <text evidence="7">Part of the ABC transporter complex PotABCD involved in spermidine/putrescine import. Responsible for energy coupling to the transport system.</text>
</comment>
<dbReference type="SMART" id="SM00382">
    <property type="entry name" value="AAA"/>
    <property type="match status" value="1"/>
</dbReference>
<dbReference type="PATRIC" id="fig|363754.4.peg.1853"/>
<evidence type="ECO:0000256" key="5">
    <source>
        <dbReference type="ARBA" id="ARBA00022967"/>
    </source>
</evidence>
<dbReference type="EMBL" id="AQHN01000054">
    <property type="protein sequence ID" value="ENN88068.1"/>
    <property type="molecule type" value="Genomic_DNA"/>
</dbReference>
<evidence type="ECO:0000256" key="6">
    <source>
        <dbReference type="ARBA" id="ARBA00023136"/>
    </source>
</evidence>
<protein>
    <recommendedName>
        <fullName evidence="7">Spermidine/putrescine import ATP-binding protein PotA</fullName>
        <ecNumber evidence="7">7.6.2.11</ecNumber>
    </recommendedName>
</protein>
<dbReference type="InterPro" id="IPR005893">
    <property type="entry name" value="PotA-like"/>
</dbReference>
<feature type="domain" description="ABC transporter" evidence="8">
    <location>
        <begin position="20"/>
        <end position="252"/>
    </location>
</feature>
<dbReference type="NCBIfam" id="TIGR01187">
    <property type="entry name" value="potA"/>
    <property type="match status" value="1"/>
</dbReference>
<dbReference type="PROSITE" id="PS50893">
    <property type="entry name" value="ABC_TRANSPORTER_2"/>
    <property type="match status" value="1"/>
</dbReference>
<gene>
    <name evidence="7 9" type="primary">potA</name>
    <name evidence="9" type="ORF">RHSP_38520</name>
</gene>
<dbReference type="Pfam" id="PF08402">
    <property type="entry name" value="TOBE_2"/>
    <property type="match status" value="1"/>
</dbReference>
<dbReference type="InterPro" id="IPR050093">
    <property type="entry name" value="ABC_SmlMolc_Importer"/>
</dbReference>
<comment type="caution">
    <text evidence="9">The sequence shown here is derived from an EMBL/GenBank/DDBJ whole genome shotgun (WGS) entry which is preliminary data.</text>
</comment>
<evidence type="ECO:0000313" key="9">
    <source>
        <dbReference type="EMBL" id="ENN88068.1"/>
    </source>
</evidence>
<dbReference type="InterPro" id="IPR008995">
    <property type="entry name" value="Mo/tungstate-bd_C_term_dom"/>
</dbReference>